<evidence type="ECO:0000256" key="2">
    <source>
        <dbReference type="ARBA" id="ARBA00023002"/>
    </source>
</evidence>
<dbReference type="SUPFAM" id="SSF55347">
    <property type="entry name" value="Glyceraldehyde-3-phosphate dehydrogenase-like, C-terminal domain"/>
    <property type="match status" value="1"/>
</dbReference>
<dbReference type="PANTHER" id="PTHR22604:SF105">
    <property type="entry name" value="TRANS-1,2-DIHYDROBENZENE-1,2-DIOL DEHYDROGENASE"/>
    <property type="match status" value="1"/>
</dbReference>
<dbReference type="Proteomes" id="UP000265848">
    <property type="component" value="Unassembled WGS sequence"/>
</dbReference>
<organism evidence="5 6">
    <name type="scientific">Pseudooceanicola sediminis</name>
    <dbReference type="NCBI Taxonomy" id="2211117"/>
    <lineage>
        <taxon>Bacteria</taxon>
        <taxon>Pseudomonadati</taxon>
        <taxon>Pseudomonadota</taxon>
        <taxon>Alphaproteobacteria</taxon>
        <taxon>Rhodobacterales</taxon>
        <taxon>Paracoccaceae</taxon>
        <taxon>Pseudooceanicola</taxon>
    </lineage>
</organism>
<dbReference type="Pfam" id="PF22725">
    <property type="entry name" value="GFO_IDH_MocA_C3"/>
    <property type="match status" value="1"/>
</dbReference>
<accession>A0A399IV22</accession>
<evidence type="ECO:0000256" key="1">
    <source>
        <dbReference type="ARBA" id="ARBA00010928"/>
    </source>
</evidence>
<dbReference type="Pfam" id="PF01408">
    <property type="entry name" value="GFO_IDH_MocA"/>
    <property type="match status" value="1"/>
</dbReference>
<dbReference type="RefSeq" id="WP_119400710.1">
    <property type="nucleotide sequence ID" value="NZ_QWJJ01000026.1"/>
</dbReference>
<dbReference type="GO" id="GO:0000166">
    <property type="term" value="F:nucleotide binding"/>
    <property type="evidence" value="ECO:0007669"/>
    <property type="project" value="InterPro"/>
</dbReference>
<dbReference type="PANTHER" id="PTHR22604">
    <property type="entry name" value="OXIDOREDUCTASES"/>
    <property type="match status" value="1"/>
</dbReference>
<evidence type="ECO:0000259" key="4">
    <source>
        <dbReference type="Pfam" id="PF22725"/>
    </source>
</evidence>
<dbReference type="InterPro" id="IPR000683">
    <property type="entry name" value="Gfo/Idh/MocA-like_OxRdtase_N"/>
</dbReference>
<keyword evidence="2" id="KW-0560">Oxidoreductase</keyword>
<dbReference type="InterPro" id="IPR036291">
    <property type="entry name" value="NAD(P)-bd_dom_sf"/>
</dbReference>
<comment type="caution">
    <text evidence="5">The sequence shown here is derived from an EMBL/GenBank/DDBJ whole genome shotgun (WGS) entry which is preliminary data.</text>
</comment>
<dbReference type="Gene3D" id="3.30.360.10">
    <property type="entry name" value="Dihydrodipicolinate Reductase, domain 2"/>
    <property type="match status" value="1"/>
</dbReference>
<name>A0A399IV22_9RHOB</name>
<protein>
    <submittedName>
        <fullName evidence="5">Gfo/Idh/MocA family oxidoreductase</fullName>
    </submittedName>
</protein>
<reference evidence="5 6" key="1">
    <citation type="submission" date="2018-08" db="EMBL/GenBank/DDBJ databases">
        <title>Pseudooceanicola sediminis CY03 in the family Rhodobacteracea.</title>
        <authorList>
            <person name="Zhang Y.-J."/>
        </authorList>
    </citation>
    <scope>NUCLEOTIDE SEQUENCE [LARGE SCALE GENOMIC DNA]</scope>
    <source>
        <strain evidence="5 6">CY03</strain>
    </source>
</reference>
<dbReference type="InterPro" id="IPR055170">
    <property type="entry name" value="GFO_IDH_MocA-like_dom"/>
</dbReference>
<feature type="domain" description="Gfo/Idh/MocA-like oxidoreductase N-terminal" evidence="3">
    <location>
        <begin position="5"/>
        <end position="121"/>
    </location>
</feature>
<dbReference type="AlphaFoldDB" id="A0A399IV22"/>
<evidence type="ECO:0000313" key="5">
    <source>
        <dbReference type="EMBL" id="RII36963.1"/>
    </source>
</evidence>
<gene>
    <name evidence="5" type="ORF">DL237_19735</name>
</gene>
<feature type="domain" description="GFO/IDH/MocA-like oxidoreductase" evidence="4">
    <location>
        <begin position="132"/>
        <end position="248"/>
    </location>
</feature>
<dbReference type="Gene3D" id="3.40.50.720">
    <property type="entry name" value="NAD(P)-binding Rossmann-like Domain"/>
    <property type="match status" value="1"/>
</dbReference>
<dbReference type="GO" id="GO:0016491">
    <property type="term" value="F:oxidoreductase activity"/>
    <property type="evidence" value="ECO:0007669"/>
    <property type="project" value="UniProtKB-KW"/>
</dbReference>
<dbReference type="EMBL" id="QWJJ01000026">
    <property type="protein sequence ID" value="RII36963.1"/>
    <property type="molecule type" value="Genomic_DNA"/>
</dbReference>
<evidence type="ECO:0000313" key="6">
    <source>
        <dbReference type="Proteomes" id="UP000265848"/>
    </source>
</evidence>
<dbReference type="PROSITE" id="PS51257">
    <property type="entry name" value="PROKAR_LIPOPROTEIN"/>
    <property type="match status" value="1"/>
</dbReference>
<dbReference type="SUPFAM" id="SSF51735">
    <property type="entry name" value="NAD(P)-binding Rossmann-fold domains"/>
    <property type="match status" value="1"/>
</dbReference>
<dbReference type="InterPro" id="IPR050984">
    <property type="entry name" value="Gfo/Idh/MocA_domain"/>
</dbReference>
<proteinExistence type="inferred from homology"/>
<dbReference type="OrthoDB" id="9815825at2"/>
<keyword evidence="6" id="KW-1185">Reference proteome</keyword>
<evidence type="ECO:0000259" key="3">
    <source>
        <dbReference type="Pfam" id="PF01408"/>
    </source>
</evidence>
<comment type="similarity">
    <text evidence="1">Belongs to the Gfo/Idh/MocA family.</text>
</comment>
<sequence>MRPLRWGILSTAGIAQKAMLPALQAASGCTIGAIASRDLARAETVAQRFGARAHGSYAALLDDPDIDVIYNPLPNHLHVPLTLQALAAGKHVLCEKPLALSLAEAQQVCVAAKRAGRVVVEAFMTRHHPQWHRAKALIAEGRIGRVTGVQALFSYCNTDPGNVRNQAGIGGGGLFDIGCYAIDAARFFFDAEPEAAACTMDRDPVFGTDRMTTGAARFAGGGQLGLMVATQSALAQKLTVLGTEGYLELDAPFNCPPDHAAHLVLDSGADLLGQGREILSIPATNQYQAQAEAFVRAIASPMPQPMTDILGNAAALEAMTRAAASGLWEHIHSDQGQAGDEK</sequence>